<dbReference type="EMBL" id="OW152820">
    <property type="protein sequence ID" value="CAH2075047.1"/>
    <property type="molecule type" value="Genomic_DNA"/>
</dbReference>
<reference evidence="1" key="1">
    <citation type="submission" date="2022-03" db="EMBL/GenBank/DDBJ databases">
        <authorList>
            <person name="Martin H S."/>
        </authorList>
    </citation>
    <scope>NUCLEOTIDE SEQUENCE</scope>
</reference>
<accession>A0ABN8J2W2</accession>
<organism evidence="1 2">
    <name type="scientific">Iphiclides podalirius</name>
    <name type="common">scarce swallowtail</name>
    <dbReference type="NCBI Taxonomy" id="110791"/>
    <lineage>
        <taxon>Eukaryota</taxon>
        <taxon>Metazoa</taxon>
        <taxon>Ecdysozoa</taxon>
        <taxon>Arthropoda</taxon>
        <taxon>Hexapoda</taxon>
        <taxon>Insecta</taxon>
        <taxon>Pterygota</taxon>
        <taxon>Neoptera</taxon>
        <taxon>Endopterygota</taxon>
        <taxon>Lepidoptera</taxon>
        <taxon>Glossata</taxon>
        <taxon>Ditrysia</taxon>
        <taxon>Papilionoidea</taxon>
        <taxon>Papilionidae</taxon>
        <taxon>Papilioninae</taxon>
        <taxon>Iphiclides</taxon>
    </lineage>
</organism>
<gene>
    <name evidence="1" type="ORF">IPOD504_LOCUS16453</name>
</gene>
<proteinExistence type="predicted"/>
<evidence type="ECO:0000313" key="2">
    <source>
        <dbReference type="Proteomes" id="UP000837857"/>
    </source>
</evidence>
<dbReference type="Proteomes" id="UP000837857">
    <property type="component" value="Chromosome 8"/>
</dbReference>
<feature type="non-terminal residue" evidence="1">
    <location>
        <position position="97"/>
    </location>
</feature>
<name>A0ABN8J2W2_9NEOP</name>
<sequence length="97" mass="10434">MAAPVAGGGTGWLEPRAYCAVQPLPYIVCQQMPYEACERVRMRGRETTTTRTLLGGTARGEGRAVKCAASAPPGPSRLFSSVGFQNIEWAGVCRMDR</sequence>
<protein>
    <submittedName>
        <fullName evidence="1">Uncharacterized protein</fullName>
    </submittedName>
</protein>
<keyword evidence="2" id="KW-1185">Reference proteome</keyword>
<evidence type="ECO:0000313" key="1">
    <source>
        <dbReference type="EMBL" id="CAH2075047.1"/>
    </source>
</evidence>